<gene>
    <name evidence="2" type="ordered locus">Closa_3350</name>
</gene>
<keyword evidence="3" id="KW-1185">Reference proteome</keyword>
<dbReference type="InterPro" id="IPR000182">
    <property type="entry name" value="GNAT_dom"/>
</dbReference>
<name>D9R9C6_LACSW</name>
<protein>
    <submittedName>
        <fullName evidence="2">GCN5-related N-acetyltransferase</fullName>
    </submittedName>
</protein>
<dbReference type="HOGENOM" id="CLU_013985_19_1_9"/>
<dbReference type="GO" id="GO:0016747">
    <property type="term" value="F:acyltransferase activity, transferring groups other than amino-acyl groups"/>
    <property type="evidence" value="ECO:0007669"/>
    <property type="project" value="InterPro"/>
</dbReference>
<proteinExistence type="predicted"/>
<sequence length="182" mass="20513">MEYKPKEILLKNGTSCILKSPGPKDAAAILELMRKTSEETNYMARYADEINMPLQQEEEFLSSNLKSQKDLMVCAVINGEIVANSGINPIGAMERYSHRASFGISTYKAYWGLGIGSHLLEAIMAGSRDMGYEQLELEVVCDNQRGMALYKKFGFEIYGTREHSFKYRDGSYGATYLMMVKL</sequence>
<dbReference type="AlphaFoldDB" id="D9R9C6"/>
<dbReference type="SUPFAM" id="SSF55729">
    <property type="entry name" value="Acyl-CoA N-acyltransferases (Nat)"/>
    <property type="match status" value="1"/>
</dbReference>
<accession>D9R9C6</accession>
<dbReference type="Pfam" id="PF00583">
    <property type="entry name" value="Acetyltransf_1"/>
    <property type="match status" value="1"/>
</dbReference>
<evidence type="ECO:0000313" key="3">
    <source>
        <dbReference type="Proteomes" id="UP000001662"/>
    </source>
</evidence>
<evidence type="ECO:0000259" key="1">
    <source>
        <dbReference type="PROSITE" id="PS51186"/>
    </source>
</evidence>
<feature type="domain" description="N-acetyltransferase" evidence="1">
    <location>
        <begin position="16"/>
        <end position="182"/>
    </location>
</feature>
<dbReference type="RefSeq" id="WP_013273943.1">
    <property type="nucleotide sequence ID" value="NC_014376.1"/>
</dbReference>
<dbReference type="STRING" id="610130.Closa_3350"/>
<dbReference type="InterPro" id="IPR016181">
    <property type="entry name" value="Acyl_CoA_acyltransferase"/>
</dbReference>
<dbReference type="PANTHER" id="PTHR43415:SF3">
    <property type="entry name" value="GNAT-FAMILY ACETYLTRANSFERASE"/>
    <property type="match status" value="1"/>
</dbReference>
<dbReference type="CDD" id="cd04301">
    <property type="entry name" value="NAT_SF"/>
    <property type="match status" value="1"/>
</dbReference>
<dbReference type="Gene3D" id="3.40.630.30">
    <property type="match status" value="1"/>
</dbReference>
<dbReference type="PANTHER" id="PTHR43415">
    <property type="entry name" value="SPERMIDINE N(1)-ACETYLTRANSFERASE"/>
    <property type="match status" value="1"/>
</dbReference>
<dbReference type="OrthoDB" id="948250at2"/>
<reference evidence="2" key="1">
    <citation type="submission" date="2010-07" db="EMBL/GenBank/DDBJ databases">
        <title>Complete sequence of Clostridium saccharolyticum WM1.</title>
        <authorList>
            <consortium name="US DOE Joint Genome Institute"/>
            <person name="Lucas S."/>
            <person name="Copeland A."/>
            <person name="Lapidus A."/>
            <person name="Cheng J.-F."/>
            <person name="Bruce D."/>
            <person name="Goodwin L."/>
            <person name="Pitluck S."/>
            <person name="Chertkov O."/>
            <person name="Detter J.C."/>
            <person name="Han C."/>
            <person name="Tapia R."/>
            <person name="Land M."/>
            <person name="Hauser L."/>
            <person name="Chang Y.-J."/>
            <person name="Jeffries C."/>
            <person name="Kyrpides N."/>
            <person name="Ivanova N."/>
            <person name="Mikhailova N."/>
            <person name="Mouttaki H."/>
            <person name="Lin L."/>
            <person name="Zhou J."/>
            <person name="Hemme C.L."/>
            <person name="Woyke T."/>
        </authorList>
    </citation>
    <scope>NUCLEOTIDE SEQUENCE [LARGE SCALE GENOMIC DNA]</scope>
    <source>
        <strain evidence="2">WM1</strain>
    </source>
</reference>
<dbReference type="EMBL" id="CP002109">
    <property type="protein sequence ID" value="ADL05877.1"/>
    <property type="molecule type" value="Genomic_DNA"/>
</dbReference>
<organism evidence="2 3">
    <name type="scientific">Lacrimispora saccharolytica (strain ATCC 35040 / DSM 2544 / NRCC 2533 / WM1)</name>
    <name type="common">Clostridium saccharolyticum</name>
    <dbReference type="NCBI Taxonomy" id="610130"/>
    <lineage>
        <taxon>Bacteria</taxon>
        <taxon>Bacillati</taxon>
        <taxon>Bacillota</taxon>
        <taxon>Clostridia</taxon>
        <taxon>Lachnospirales</taxon>
        <taxon>Lachnospiraceae</taxon>
        <taxon>Lacrimispora</taxon>
    </lineage>
</organism>
<dbReference type="eggNOG" id="COG0456">
    <property type="taxonomic scope" value="Bacteria"/>
</dbReference>
<dbReference type="PaxDb" id="610130-Closa_3350"/>
<dbReference type="PROSITE" id="PS51186">
    <property type="entry name" value="GNAT"/>
    <property type="match status" value="1"/>
</dbReference>
<dbReference type="KEGG" id="csh:Closa_3350"/>
<evidence type="ECO:0000313" key="2">
    <source>
        <dbReference type="EMBL" id="ADL05877.1"/>
    </source>
</evidence>
<dbReference type="Proteomes" id="UP000001662">
    <property type="component" value="Chromosome"/>
</dbReference>